<dbReference type="RefSeq" id="WP_109644977.1">
    <property type="nucleotide sequence ID" value="NZ_QGGB01000003.1"/>
</dbReference>
<protein>
    <recommendedName>
        <fullName evidence="4">Phage holin family protein</fullName>
    </recommendedName>
</protein>
<evidence type="ECO:0000313" key="2">
    <source>
        <dbReference type="EMBL" id="PWN07363.1"/>
    </source>
</evidence>
<accession>A0A316TRW1</accession>
<feature type="transmembrane region" description="Helical" evidence="1">
    <location>
        <begin position="27"/>
        <end position="44"/>
    </location>
</feature>
<proteinExistence type="predicted"/>
<keyword evidence="1" id="KW-1133">Transmembrane helix</keyword>
<name>A0A316TRW1_9BACT</name>
<feature type="transmembrane region" description="Helical" evidence="1">
    <location>
        <begin position="87"/>
        <end position="105"/>
    </location>
</feature>
<keyword evidence="3" id="KW-1185">Reference proteome</keyword>
<comment type="caution">
    <text evidence="2">The sequence shown here is derived from an EMBL/GenBank/DDBJ whole genome shotgun (WGS) entry which is preliminary data.</text>
</comment>
<dbReference type="Proteomes" id="UP000245533">
    <property type="component" value="Unassembled WGS sequence"/>
</dbReference>
<dbReference type="EMBL" id="QGGB01000003">
    <property type="protein sequence ID" value="PWN07363.1"/>
    <property type="molecule type" value="Genomic_DNA"/>
</dbReference>
<dbReference type="OrthoDB" id="6402664at2"/>
<dbReference type="Pfam" id="PF04020">
    <property type="entry name" value="Phage_holin_4_2"/>
    <property type="match status" value="1"/>
</dbReference>
<evidence type="ECO:0000313" key="3">
    <source>
        <dbReference type="Proteomes" id="UP000245533"/>
    </source>
</evidence>
<keyword evidence="1" id="KW-0812">Transmembrane</keyword>
<sequence>MLKVLLINSVVIFFAAYLLEGVKMKNFLTAIGVAVLLGLINMFIKPLIVFITLPLTILTLGLFILVINAWVLMLIDKLVDGLEIKSFWWAVGYSLLISILNSILLKVF</sequence>
<evidence type="ECO:0008006" key="4">
    <source>
        <dbReference type="Google" id="ProtNLM"/>
    </source>
</evidence>
<gene>
    <name evidence="2" type="ORF">DDZ15_03610</name>
</gene>
<dbReference type="PANTHER" id="PTHR37309:SF1">
    <property type="entry name" value="SLR0284 PROTEIN"/>
    <property type="match status" value="1"/>
</dbReference>
<organism evidence="2 3">
    <name type="scientific">Rhodohalobacter mucosus</name>
    <dbReference type="NCBI Taxonomy" id="2079485"/>
    <lineage>
        <taxon>Bacteria</taxon>
        <taxon>Pseudomonadati</taxon>
        <taxon>Balneolota</taxon>
        <taxon>Balneolia</taxon>
        <taxon>Balneolales</taxon>
        <taxon>Balneolaceae</taxon>
        <taxon>Rhodohalobacter</taxon>
    </lineage>
</organism>
<reference evidence="2 3" key="1">
    <citation type="submission" date="2018-05" db="EMBL/GenBank/DDBJ databases">
        <title>Rhodohalobacter halophilus gen. nov., sp. nov., a moderately halophilic member of the family Balneolaceae.</title>
        <authorList>
            <person name="Liu Z.-W."/>
        </authorList>
    </citation>
    <scope>NUCLEOTIDE SEQUENCE [LARGE SCALE GENOMIC DNA]</scope>
    <source>
        <strain evidence="2 3">8A47</strain>
    </source>
</reference>
<dbReference type="PANTHER" id="PTHR37309">
    <property type="entry name" value="SLR0284 PROTEIN"/>
    <property type="match status" value="1"/>
</dbReference>
<evidence type="ECO:0000256" key="1">
    <source>
        <dbReference type="SAM" id="Phobius"/>
    </source>
</evidence>
<keyword evidence="1" id="KW-0472">Membrane</keyword>
<feature type="transmembrane region" description="Helical" evidence="1">
    <location>
        <begin position="6"/>
        <end position="22"/>
    </location>
</feature>
<dbReference type="AlphaFoldDB" id="A0A316TRW1"/>
<dbReference type="InterPro" id="IPR007165">
    <property type="entry name" value="Phage_holin_4_2"/>
</dbReference>
<feature type="transmembrane region" description="Helical" evidence="1">
    <location>
        <begin position="50"/>
        <end position="75"/>
    </location>
</feature>